<dbReference type="GO" id="GO:0006353">
    <property type="term" value="P:DNA-templated transcription termination"/>
    <property type="evidence" value="ECO:0007669"/>
    <property type="project" value="UniProtKB-KW"/>
</dbReference>
<dbReference type="InterPro" id="IPR003690">
    <property type="entry name" value="MTERF"/>
</dbReference>
<dbReference type="GO" id="GO:0003676">
    <property type="term" value="F:nucleic acid binding"/>
    <property type="evidence" value="ECO:0007669"/>
    <property type="project" value="InterPro"/>
</dbReference>
<dbReference type="PANTHER" id="PTHR13068:SF46">
    <property type="entry name" value="OS03G0360600 PROTEIN"/>
    <property type="match status" value="1"/>
</dbReference>
<dbReference type="Proteomes" id="UP000619265">
    <property type="component" value="Unassembled WGS sequence"/>
</dbReference>
<dbReference type="InterPro" id="IPR038538">
    <property type="entry name" value="MTERF_sf"/>
</dbReference>
<dbReference type="Gene3D" id="1.25.70.10">
    <property type="entry name" value="Transcription termination factor 3, mitochondrial"/>
    <property type="match status" value="1"/>
</dbReference>
<keyword evidence="2" id="KW-0804">Transcription</keyword>
<gene>
    <name evidence="4" type="ORF">F2P56_010107</name>
</gene>
<dbReference type="SMART" id="SM00733">
    <property type="entry name" value="Mterf"/>
    <property type="match status" value="6"/>
</dbReference>
<reference evidence="4" key="1">
    <citation type="submission" date="2015-10" db="EMBL/GenBank/DDBJ databases">
        <authorList>
            <person name="Martinez-Garcia P.J."/>
            <person name="Crepeau M.W."/>
            <person name="Puiu D."/>
            <person name="Gonzalez-Ibeas D."/>
            <person name="Whalen J."/>
            <person name="Stevens K."/>
            <person name="Paul R."/>
            <person name="Butterfield T."/>
            <person name="Britton M."/>
            <person name="Reagan R."/>
            <person name="Chakraborty S."/>
            <person name="Walawage S.L."/>
            <person name="Vasquez-Gross H.A."/>
            <person name="Cardeno C."/>
            <person name="Famula R."/>
            <person name="Pratt K."/>
            <person name="Kuruganti S."/>
            <person name="Aradhya M.K."/>
            <person name="Leslie C.A."/>
            <person name="Dandekar A.M."/>
            <person name="Salzberg S.L."/>
            <person name="Wegrzyn J.L."/>
            <person name="Langley C.H."/>
            <person name="Neale D.B."/>
        </authorList>
    </citation>
    <scope>NUCLEOTIDE SEQUENCE</scope>
    <source>
        <tissue evidence="4">Leaves</tissue>
    </source>
</reference>
<comment type="similarity">
    <text evidence="1">Belongs to the mTERF family.</text>
</comment>
<dbReference type="PANTHER" id="PTHR13068">
    <property type="entry name" value="CGI-12 PROTEIN-RELATED"/>
    <property type="match status" value="1"/>
</dbReference>
<feature type="non-terminal residue" evidence="4">
    <location>
        <position position="1"/>
    </location>
</feature>
<organism evidence="4 5">
    <name type="scientific">Juglans regia</name>
    <name type="common">English walnut</name>
    <dbReference type="NCBI Taxonomy" id="51240"/>
    <lineage>
        <taxon>Eukaryota</taxon>
        <taxon>Viridiplantae</taxon>
        <taxon>Streptophyta</taxon>
        <taxon>Embryophyta</taxon>
        <taxon>Tracheophyta</taxon>
        <taxon>Spermatophyta</taxon>
        <taxon>Magnoliopsida</taxon>
        <taxon>eudicotyledons</taxon>
        <taxon>Gunneridae</taxon>
        <taxon>Pentapetalae</taxon>
        <taxon>rosids</taxon>
        <taxon>fabids</taxon>
        <taxon>Fagales</taxon>
        <taxon>Juglandaceae</taxon>
        <taxon>Juglans</taxon>
    </lineage>
</organism>
<evidence type="ECO:0000256" key="2">
    <source>
        <dbReference type="ARBA" id="ARBA00022472"/>
    </source>
</evidence>
<dbReference type="EMBL" id="LIHL02000004">
    <property type="protein sequence ID" value="KAF5473501.1"/>
    <property type="molecule type" value="Genomic_DNA"/>
</dbReference>
<sequence length="356" mass="41085">PCSAQTMHQQTIHFLFTTSNSSFTSSSFHPKSRFHSPHYDFASLSSPKNAHFPIFSLNATLSLPLKLPRTSEVPTISPPIRPVPHQPNLRRSQFREKMLYLESIGLDFLSLINHNPPIVSASLSDIKSTVDYMTSLGFTAIEFRRIAGMCPEIITSRVSDIVPVFTFLLREVCVNGSDLKRVIHRRPRLLACSVKQRLRPTLYFLQSIGISEVNKHTYLLSTSVEEKLIPRIEYFENIGFSHRDAVSMFRRFPQLFNYSVEGNFEPKFNYFVVEMGRDLKELKEFPHYFSFSLENRIKPRHQCCVDKGVCFPLPVLLKMSEAQFRDRVEVCHYSSIPLRTSPLWCTNCDIHFKGIE</sequence>
<dbReference type="Pfam" id="PF02536">
    <property type="entry name" value="mTERF"/>
    <property type="match status" value="1"/>
</dbReference>
<dbReference type="Gramene" id="Jr04_21020_p1">
    <property type="protein sequence ID" value="cds.Jr04_21020_p1"/>
    <property type="gene ID" value="Jr04_21020"/>
</dbReference>
<evidence type="ECO:0000256" key="1">
    <source>
        <dbReference type="ARBA" id="ARBA00007692"/>
    </source>
</evidence>
<dbReference type="AlphaFoldDB" id="A0A833XPW1"/>
<evidence type="ECO:0000256" key="3">
    <source>
        <dbReference type="ARBA" id="ARBA00022946"/>
    </source>
</evidence>
<protein>
    <recommendedName>
        <fullName evidence="6">Transcription termination factor MTEF1, chloroplastic</fullName>
    </recommendedName>
</protein>
<evidence type="ECO:0000313" key="4">
    <source>
        <dbReference type="EMBL" id="KAF5473501.1"/>
    </source>
</evidence>
<dbReference type="FunFam" id="1.25.70.10:FF:000010">
    <property type="entry name" value="Transcription termination factor MTEF1, chloroplastic"/>
    <property type="match status" value="1"/>
</dbReference>
<reference evidence="4" key="2">
    <citation type="submission" date="2020-03" db="EMBL/GenBank/DDBJ databases">
        <title>Walnut 2.0.</title>
        <authorList>
            <person name="Marrano A."/>
            <person name="Britton M."/>
            <person name="Zimin A.V."/>
            <person name="Zaini P.A."/>
            <person name="Workman R."/>
            <person name="Puiu D."/>
            <person name="Bianco L."/>
            <person name="Allen B.J."/>
            <person name="Troggio M."/>
            <person name="Leslie C.A."/>
            <person name="Timp W."/>
            <person name="Dendekar A."/>
            <person name="Salzberg S.L."/>
            <person name="Neale D.B."/>
        </authorList>
    </citation>
    <scope>NUCLEOTIDE SEQUENCE</scope>
    <source>
        <tissue evidence="4">Leaves</tissue>
    </source>
</reference>
<proteinExistence type="inferred from homology"/>
<keyword evidence="3" id="KW-0809">Transit peptide</keyword>
<accession>A0A833XPW1</accession>
<name>A0A833XPW1_JUGRE</name>
<evidence type="ECO:0000313" key="5">
    <source>
        <dbReference type="Proteomes" id="UP000619265"/>
    </source>
</evidence>
<evidence type="ECO:0008006" key="6">
    <source>
        <dbReference type="Google" id="ProtNLM"/>
    </source>
</evidence>
<keyword evidence="2" id="KW-0805">Transcription regulation</keyword>
<keyword evidence="2" id="KW-0806">Transcription termination</keyword>
<comment type="caution">
    <text evidence="4">The sequence shown here is derived from an EMBL/GenBank/DDBJ whole genome shotgun (WGS) entry which is preliminary data.</text>
</comment>